<dbReference type="Proteomes" id="UP000250235">
    <property type="component" value="Unassembled WGS sequence"/>
</dbReference>
<name>A0A2Z7B7W0_9LAMI</name>
<protein>
    <submittedName>
        <fullName evidence="1">Uncharacterized protein</fullName>
    </submittedName>
</protein>
<organism evidence="1 2">
    <name type="scientific">Dorcoceras hygrometricum</name>
    <dbReference type="NCBI Taxonomy" id="472368"/>
    <lineage>
        <taxon>Eukaryota</taxon>
        <taxon>Viridiplantae</taxon>
        <taxon>Streptophyta</taxon>
        <taxon>Embryophyta</taxon>
        <taxon>Tracheophyta</taxon>
        <taxon>Spermatophyta</taxon>
        <taxon>Magnoliopsida</taxon>
        <taxon>eudicotyledons</taxon>
        <taxon>Gunneridae</taxon>
        <taxon>Pentapetalae</taxon>
        <taxon>asterids</taxon>
        <taxon>lamiids</taxon>
        <taxon>Lamiales</taxon>
        <taxon>Gesneriaceae</taxon>
        <taxon>Didymocarpoideae</taxon>
        <taxon>Trichosporeae</taxon>
        <taxon>Loxocarpinae</taxon>
        <taxon>Dorcoceras</taxon>
    </lineage>
</organism>
<proteinExistence type="predicted"/>
<keyword evidence="2" id="KW-1185">Reference proteome</keyword>
<dbReference type="EMBL" id="KV010217">
    <property type="protein sequence ID" value="KZV27957.1"/>
    <property type="molecule type" value="Genomic_DNA"/>
</dbReference>
<reference evidence="1 2" key="1">
    <citation type="journal article" date="2015" name="Proc. Natl. Acad. Sci. U.S.A.">
        <title>The resurrection genome of Boea hygrometrica: A blueprint for survival of dehydration.</title>
        <authorList>
            <person name="Xiao L."/>
            <person name="Yang G."/>
            <person name="Zhang L."/>
            <person name="Yang X."/>
            <person name="Zhao S."/>
            <person name="Ji Z."/>
            <person name="Zhou Q."/>
            <person name="Hu M."/>
            <person name="Wang Y."/>
            <person name="Chen M."/>
            <person name="Xu Y."/>
            <person name="Jin H."/>
            <person name="Xiao X."/>
            <person name="Hu G."/>
            <person name="Bao F."/>
            <person name="Hu Y."/>
            <person name="Wan P."/>
            <person name="Li L."/>
            <person name="Deng X."/>
            <person name="Kuang T."/>
            <person name="Xiang C."/>
            <person name="Zhu J.K."/>
            <person name="Oliver M.J."/>
            <person name="He Y."/>
        </authorList>
    </citation>
    <scope>NUCLEOTIDE SEQUENCE [LARGE SCALE GENOMIC DNA]</scope>
    <source>
        <strain evidence="2">cv. XS01</strain>
    </source>
</reference>
<accession>A0A2Z7B7W0</accession>
<gene>
    <name evidence="1" type="ORF">F511_35984</name>
</gene>
<evidence type="ECO:0000313" key="2">
    <source>
        <dbReference type="Proteomes" id="UP000250235"/>
    </source>
</evidence>
<dbReference type="AlphaFoldDB" id="A0A2Z7B7W0"/>
<sequence length="128" mass="14998">MQHNENIVNILLCVVVSNQRVQAVVSRKIRCIPANEEKTIDLTPDQCHILQGYHGLPQKAQRKQNSLQRRFQLRESKTVYSVAIQLRTSQIGSEHVDQLRTSDFSLEQVDQFRKFQFISEQYDQLRES</sequence>
<evidence type="ECO:0000313" key="1">
    <source>
        <dbReference type="EMBL" id="KZV27957.1"/>
    </source>
</evidence>